<dbReference type="InterPro" id="IPR029052">
    <property type="entry name" value="Metallo-depent_PP-like"/>
</dbReference>
<dbReference type="PANTHER" id="PTHR30337:SF0">
    <property type="entry name" value="NUCLEASE SBCCD SUBUNIT D"/>
    <property type="match status" value="1"/>
</dbReference>
<dbReference type="PANTHER" id="PTHR30337">
    <property type="entry name" value="COMPONENT OF ATP-DEPENDENT DSDNA EXONUCLEASE"/>
    <property type="match status" value="1"/>
</dbReference>
<keyword evidence="2" id="KW-0378">Hydrolase</keyword>
<keyword evidence="3" id="KW-0269">Exonuclease</keyword>
<evidence type="ECO:0000259" key="4">
    <source>
        <dbReference type="Pfam" id="PF00149"/>
    </source>
</evidence>
<dbReference type="GO" id="GO:0006259">
    <property type="term" value="P:DNA metabolic process"/>
    <property type="evidence" value="ECO:0007669"/>
    <property type="project" value="InterPro"/>
</dbReference>
<protein>
    <recommendedName>
        <fullName evidence="4">Calcineurin-like phosphoesterase domain-containing protein</fullName>
    </recommendedName>
</protein>
<dbReference type="NCBIfam" id="TIGR00619">
    <property type="entry name" value="sbcd"/>
    <property type="match status" value="1"/>
</dbReference>
<dbReference type="GO" id="GO:0004519">
    <property type="term" value="F:endonuclease activity"/>
    <property type="evidence" value="ECO:0007669"/>
    <property type="project" value="InterPro"/>
</dbReference>
<reference evidence="5" key="1">
    <citation type="submission" date="2018-05" db="EMBL/GenBank/DDBJ databases">
        <authorList>
            <person name="Lanie J.A."/>
            <person name="Ng W.-L."/>
            <person name="Kazmierczak K.M."/>
            <person name="Andrzejewski T.M."/>
            <person name="Davidsen T.M."/>
            <person name="Wayne K.J."/>
            <person name="Tettelin H."/>
            <person name="Glass J.I."/>
            <person name="Rusch D."/>
            <person name="Podicherti R."/>
            <person name="Tsui H.-C.T."/>
            <person name="Winkler M.E."/>
        </authorList>
    </citation>
    <scope>NUCLEOTIDE SEQUENCE</scope>
</reference>
<dbReference type="Gene3D" id="3.60.21.10">
    <property type="match status" value="1"/>
</dbReference>
<dbReference type="EMBL" id="UINC01023979">
    <property type="protein sequence ID" value="SVA96738.1"/>
    <property type="molecule type" value="Genomic_DNA"/>
</dbReference>
<dbReference type="InterPro" id="IPR041796">
    <property type="entry name" value="Mre11_N"/>
</dbReference>
<accession>A0A382A5C5</accession>
<gene>
    <name evidence="5" type="ORF">METZ01_LOCUS149592</name>
</gene>
<organism evidence="5">
    <name type="scientific">marine metagenome</name>
    <dbReference type="NCBI Taxonomy" id="408172"/>
    <lineage>
        <taxon>unclassified sequences</taxon>
        <taxon>metagenomes</taxon>
        <taxon>ecological metagenomes</taxon>
    </lineage>
</organism>
<dbReference type="SUPFAM" id="SSF56300">
    <property type="entry name" value="Metallo-dependent phosphatases"/>
    <property type="match status" value="1"/>
</dbReference>
<evidence type="ECO:0000256" key="2">
    <source>
        <dbReference type="ARBA" id="ARBA00022801"/>
    </source>
</evidence>
<dbReference type="Pfam" id="PF00149">
    <property type="entry name" value="Metallophos"/>
    <property type="match status" value="1"/>
</dbReference>
<dbReference type="GO" id="GO:0008408">
    <property type="term" value="F:3'-5' exonuclease activity"/>
    <property type="evidence" value="ECO:0007669"/>
    <property type="project" value="InterPro"/>
</dbReference>
<sequence length="414" mass="46067">MLIVHTADVHIGVENYGRPDPLTKTSSRLQDFLNTLDEVVDYSISNQADIILFCGDAYKSRNPNQTHQREFAARISRLATNGIQVFLLAGNHDAPNIPGPATALDIFPTLGVGNVHTGDTLKTHLVETRSGPLQIVSVPWIRKGQFMSSLGIGENDPSKLNETIETLLTQAIQANAESLDPSIPAVLSGHLSVDSAKTSSEISMMLGKDYVLLKSSIALPQFDYVALGHIHRHQELNVSPRVVYPGSLQRIDFGEEKDTKGFCVIDIDPTESPGKRERSYKFVEVNARKFLTIRSTISYSDPNPTQTVINEITHYDVQEAIVQVLIDTPASKYQDIDEKLIRYSLEESHFVATIRKNLMSESRNRLGKNLSETIEPLEALETYLTERGVIGEKRERLLNKGKLLISEHPQSNTL</sequence>
<name>A0A382A5C5_9ZZZZ</name>
<evidence type="ECO:0000313" key="5">
    <source>
        <dbReference type="EMBL" id="SVA96738.1"/>
    </source>
</evidence>
<proteinExistence type="predicted"/>
<dbReference type="InterPro" id="IPR004843">
    <property type="entry name" value="Calcineurin-like_PHP"/>
</dbReference>
<dbReference type="InterPro" id="IPR050535">
    <property type="entry name" value="DNA_Repair-Maintenance_Comp"/>
</dbReference>
<evidence type="ECO:0000256" key="3">
    <source>
        <dbReference type="ARBA" id="ARBA00022839"/>
    </source>
</evidence>
<dbReference type="InterPro" id="IPR004593">
    <property type="entry name" value="SbcD"/>
</dbReference>
<dbReference type="AlphaFoldDB" id="A0A382A5C5"/>
<feature type="domain" description="Calcineurin-like phosphoesterase" evidence="4">
    <location>
        <begin position="1"/>
        <end position="232"/>
    </location>
</feature>
<keyword evidence="1" id="KW-0540">Nuclease</keyword>
<evidence type="ECO:0000256" key="1">
    <source>
        <dbReference type="ARBA" id="ARBA00022722"/>
    </source>
</evidence>
<dbReference type="CDD" id="cd00840">
    <property type="entry name" value="MPP_Mre11_N"/>
    <property type="match status" value="1"/>
</dbReference>